<evidence type="ECO:0000256" key="7">
    <source>
        <dbReference type="ARBA" id="ARBA00022801"/>
    </source>
</evidence>
<evidence type="ECO:0000256" key="8">
    <source>
        <dbReference type="ARBA" id="ARBA00022833"/>
    </source>
</evidence>
<dbReference type="Proteomes" id="UP000006562">
    <property type="component" value="Chromosome"/>
</dbReference>
<feature type="binding site" evidence="16">
    <location>
        <position position="176"/>
    </location>
    <ligand>
        <name>Zn(2+)</name>
        <dbReference type="ChEBI" id="CHEBI:29105"/>
        <label>1</label>
        <note>catalytic</note>
    </ligand>
</feature>
<feature type="binding site" evidence="16">
    <location>
        <position position="63"/>
    </location>
    <ligand>
        <name>Ca(2+)</name>
        <dbReference type="ChEBI" id="CHEBI:29108"/>
    </ligand>
</feature>
<comment type="function">
    <text evidence="12">An RNase that has 5'-3' exonuclease and possibly endonuclease activity. Involved in maturation of rRNA and in some organisms also mRNA maturation and/or decay.</text>
</comment>
<reference evidence="18 19" key="1">
    <citation type="journal article" date="2011" name="Int. J. Syst. Evol. Microbiol.">
        <title>Relationship of Bacillus amyloliquefaciens clades associated with strains DSM 7T and FZB42T: a proposal for Bacillus amyloliquefaciens subsp. amyloliquefaciens subsp. nov. and Bacillus amyloliquefaciens subsp. plantarum subsp. nov. based on complete genome sequence comparisons.</title>
        <authorList>
            <person name="Borriss R."/>
            <person name="Chen X.H."/>
            <person name="Rueckert C."/>
            <person name="Blom J."/>
            <person name="Becker A."/>
            <person name="Baumgarth B."/>
            <person name="Fan B."/>
            <person name="Pukall R."/>
            <person name="Schumann P."/>
            <person name="Sproer C."/>
            <person name="Junge H."/>
            <person name="Vater J."/>
            <person name="Puhler A."/>
            <person name="Klenk H.P."/>
        </authorList>
    </citation>
    <scope>NUCLEOTIDE SEQUENCE [LARGE SCALE GENOMIC DNA]</scope>
    <source>
        <strain evidence="19">DSM 7</strain>
    </source>
</reference>
<evidence type="ECO:0000256" key="12">
    <source>
        <dbReference type="HAMAP-Rule" id="MF_01491"/>
    </source>
</evidence>
<keyword evidence="9 12" id="KW-0269">Exonuclease</keyword>
<feature type="binding site" evidence="16">
    <location>
        <position position="61"/>
    </location>
    <ligand>
        <name>Ca(2+)</name>
        <dbReference type="ChEBI" id="CHEBI:29108"/>
    </ligand>
</feature>
<feature type="active site" description="Proton donor" evidence="14">
    <location>
        <position position="208"/>
    </location>
</feature>
<comment type="cofactor">
    <cofactor evidence="16">
        <name>Ca(2+)</name>
        <dbReference type="ChEBI" id="CHEBI:29108"/>
    </cofactor>
    <text evidence="16">Binds 1 Ca(2+) cation per subunit. Seen in 1 crystal structure, it is not clear if it is physiologically important.</text>
</comment>
<dbReference type="NCBIfam" id="TIGR00649">
    <property type="entry name" value="MG423"/>
    <property type="match status" value="1"/>
</dbReference>
<gene>
    <name evidence="18" type="primary">rnjB</name>
    <name evidence="12" type="synonym">rnj</name>
    <name evidence="18" type="ordered locus">BAMF_1750</name>
</gene>
<evidence type="ECO:0000256" key="4">
    <source>
        <dbReference type="ARBA" id="ARBA00022722"/>
    </source>
</evidence>
<dbReference type="HAMAP" id="MF_01491">
    <property type="entry name" value="RNase_J_bact"/>
    <property type="match status" value="1"/>
</dbReference>
<evidence type="ECO:0000259" key="17">
    <source>
        <dbReference type="SMART" id="SM00849"/>
    </source>
</evidence>
<dbReference type="PIRSF" id="PIRSF004803">
    <property type="entry name" value="RnjA"/>
    <property type="match status" value="1"/>
</dbReference>
<name>A0A9P1NHE4_BACAS</name>
<dbReference type="CDD" id="cd07714">
    <property type="entry name" value="RNaseJ_MBL-fold"/>
    <property type="match status" value="1"/>
</dbReference>
<feature type="active site" description="Proton acceptor" evidence="14">
    <location>
        <position position="380"/>
    </location>
</feature>
<evidence type="ECO:0000256" key="9">
    <source>
        <dbReference type="ARBA" id="ARBA00022839"/>
    </source>
</evidence>
<keyword evidence="7 12" id="KW-0378">Hydrolase</keyword>
<dbReference type="InterPro" id="IPR055132">
    <property type="entry name" value="RNase_J_b_CASP"/>
</dbReference>
<reference evidence="19" key="2">
    <citation type="journal article" date="2011" name="J. Biotechnol.">
        <title>Genome sequence of B. amyloliquefaciens type strain DSM7(T) reveals differences to plant-associated B. amyloliquefaciens FZB42.</title>
        <authorList>
            <person name="Ruckert C."/>
            <person name="Blom J."/>
            <person name="Chen X."/>
            <person name="Reva O."/>
            <person name="Borriss R."/>
        </authorList>
    </citation>
    <scope>NUCLEOTIDE SEQUENCE [LARGE SCALE GENOMIC DNA]</scope>
    <source>
        <strain evidence="19">DSM 7</strain>
    </source>
</reference>
<organism evidence="18 19">
    <name type="scientific">Bacillus amyloliquefaciens (strain ATCC 23350 / DSM 7 / BCRC 11601 / CCUG 28519 / NBRC 15535 / NRRL B-14393 / F)</name>
    <dbReference type="NCBI Taxonomy" id="692420"/>
    <lineage>
        <taxon>Bacteria</taxon>
        <taxon>Bacillati</taxon>
        <taxon>Bacillota</taxon>
        <taxon>Bacilli</taxon>
        <taxon>Bacillales</taxon>
        <taxon>Bacillaceae</taxon>
        <taxon>Bacillus</taxon>
        <taxon>Bacillus amyloliquefaciens group</taxon>
    </lineage>
</organism>
<dbReference type="InterPro" id="IPR001279">
    <property type="entry name" value="Metallo-B-lactamas"/>
</dbReference>
<dbReference type="Gene3D" id="3.40.50.10710">
    <property type="entry name" value="Metallo-hydrolase/oxidoreductase"/>
    <property type="match status" value="1"/>
</dbReference>
<keyword evidence="2 12" id="KW-0963">Cytoplasm</keyword>
<keyword evidence="6 12" id="KW-0255">Endonuclease</keyword>
<evidence type="ECO:0000256" key="6">
    <source>
        <dbReference type="ARBA" id="ARBA00022759"/>
    </source>
</evidence>
<dbReference type="InterPro" id="IPR042173">
    <property type="entry name" value="RNase_J_2"/>
</dbReference>
<comment type="cofactor">
    <cofactor evidence="13 16">
        <name>Zn(2+)</name>
        <dbReference type="ChEBI" id="CHEBI:29105"/>
    </cofactor>
    <text evidence="13 16">Binds 2 Zn(2+) ions per subunit. It is not clear if Zn(2+) or Mg(2+) is physiologically important.</text>
</comment>
<dbReference type="Gene3D" id="3.60.15.10">
    <property type="entry name" value="Ribonuclease Z/Hydroxyacylglutathione hydrolase-like"/>
    <property type="match status" value="1"/>
</dbReference>
<dbReference type="Pfam" id="PF07521">
    <property type="entry name" value="RMMBL"/>
    <property type="match status" value="1"/>
</dbReference>
<dbReference type="GO" id="GO:0004521">
    <property type="term" value="F:RNA endonuclease activity"/>
    <property type="evidence" value="ECO:0007669"/>
    <property type="project" value="UniProtKB-UniRule"/>
</dbReference>
<comment type="similarity">
    <text evidence="12 13">Belongs to the metallo-beta-lactamase superfamily. RNA-metabolizing metallo-beta-lactamase-like family. Bacterial RNase J subfamily.</text>
</comment>
<keyword evidence="19" id="KW-1185">Reference proteome</keyword>
<sequence length="567" mass="62680">MMDGYETRRIQILKKKNTENVRIIALGGVGEIGKNLYVIEIDSDIFVVDAGLMHPENEMLGIDVVIPDISYLVERADRVKAIFLTHGHDENIGGVFYLLNKLSVPVYGTKLTLALLREKLKQYGHNRKADLREVHSKSVITFESTKVSFFKTIHSIPDSVGVSFKTSLGSIVCTGDFKFDQTPAYHQSCDIGEIAKIGNSGVLALLSDSANAERPGYTPSEADVSGEISDAMYISENRVIVAVFASNINRIQQVIQAAAQNGRKLAIAGKNLQNVLQLARKLGYIEADDELFIPVQDVKKYPKREVAIVTAGSHGEPLAALTRMAKQAHKQLNIEEGDTVVIASTPIPGHELVYSKTVNQLVRAGAQVIFAQKRVHVSGHGSQEELKLMLNLLKPKYLIPVNGEFRMQKAHSKIAEEIGMKRSDIFLIEKGDVVEFRGQNVKIGDKVTYGNVLIDGLGVGDIGNIVLRDRRLLSQDGILIVVITLDKQKKNLVSGPEIITRGFVYVRESEGLIVQATELVRSIVTEATETSAVEWSTLKQAMRDALNQFLYEKTKRKPMIIPIIMEV</sequence>
<dbReference type="KEGG" id="bao:BAMF_1750"/>
<dbReference type="Pfam" id="PF22505">
    <property type="entry name" value="RNase_J_b_CASP"/>
    <property type="match status" value="1"/>
</dbReference>
<comment type="subunit">
    <text evidence="12">Homodimer, may be a subunit of the RNA degradosome.</text>
</comment>
<dbReference type="Pfam" id="PF17770">
    <property type="entry name" value="RNase_J_C"/>
    <property type="match status" value="1"/>
</dbReference>
<dbReference type="PANTHER" id="PTHR43694">
    <property type="entry name" value="RIBONUCLEASE J"/>
    <property type="match status" value="1"/>
</dbReference>
<dbReference type="Gene3D" id="3.10.20.580">
    <property type="match status" value="1"/>
</dbReference>
<evidence type="ECO:0000256" key="14">
    <source>
        <dbReference type="PIRSR" id="PIRSR004803-1"/>
    </source>
</evidence>
<evidence type="ECO:0000256" key="16">
    <source>
        <dbReference type="PIRSR" id="PIRSR004803-3"/>
    </source>
</evidence>
<evidence type="ECO:0000256" key="13">
    <source>
        <dbReference type="PIRNR" id="PIRNR004803"/>
    </source>
</evidence>
<dbReference type="PANTHER" id="PTHR43694:SF4">
    <property type="entry name" value="RIBONUCLEASE J 2"/>
    <property type="match status" value="1"/>
</dbReference>
<dbReference type="InterPro" id="IPR011108">
    <property type="entry name" value="RMMBL"/>
</dbReference>
<dbReference type="GO" id="GO:0006397">
    <property type="term" value="P:mRNA processing"/>
    <property type="evidence" value="ECO:0007669"/>
    <property type="project" value="UniProtKB-ARBA"/>
</dbReference>
<comment type="subunit">
    <text evidence="11">Unclear whether it forms homodimers or belongs to a larger complex. According to probably does not form homodimers, while shows homodimer formation. Both reports show RNase J1 and J2 interaction, probably as a heterotetramer shows it is a component of a possible RNA degradosome complex composed of rny, rnjA, rnjB, pnp, pfkA and eno, while finds no evidence of an RNA degradosome complex.</text>
</comment>
<evidence type="ECO:0000313" key="18">
    <source>
        <dbReference type="EMBL" id="CBI42876.1"/>
    </source>
</evidence>
<evidence type="ECO:0000256" key="1">
    <source>
        <dbReference type="ARBA" id="ARBA00004496"/>
    </source>
</evidence>
<dbReference type="GO" id="GO:0008270">
    <property type="term" value="F:zinc ion binding"/>
    <property type="evidence" value="ECO:0007669"/>
    <property type="project" value="InterPro"/>
</dbReference>
<keyword evidence="3 12" id="KW-0698">rRNA processing</keyword>
<evidence type="ECO:0000256" key="3">
    <source>
        <dbReference type="ARBA" id="ARBA00022552"/>
    </source>
</evidence>
<feature type="binding site" evidence="16">
    <location>
        <position position="86"/>
    </location>
    <ligand>
        <name>Zn(2+)</name>
        <dbReference type="ChEBI" id="CHEBI:29105"/>
        <label>1</label>
        <note>catalytic</note>
    </ligand>
</feature>
<keyword evidence="16" id="KW-0106">Calcium</keyword>
<keyword evidence="8 16" id="KW-0862">Zinc</keyword>
<evidence type="ECO:0000256" key="15">
    <source>
        <dbReference type="PIRSR" id="PIRSR004803-2"/>
    </source>
</evidence>
<dbReference type="SUPFAM" id="SSF56281">
    <property type="entry name" value="Metallo-hydrolase/oxidoreductase"/>
    <property type="match status" value="1"/>
</dbReference>
<evidence type="ECO:0000256" key="5">
    <source>
        <dbReference type="ARBA" id="ARBA00022723"/>
    </source>
</evidence>
<comment type="subcellular location">
    <subcellularLocation>
        <location evidence="1 12 13">Cytoplasm</location>
    </subcellularLocation>
</comment>
<dbReference type="AlphaFoldDB" id="A0A9P1NHE4"/>
<feature type="binding site" evidence="16">
    <location>
        <position position="455"/>
    </location>
    <ligand>
        <name>Ca(2+)</name>
        <dbReference type="ChEBI" id="CHEBI:29108"/>
    </ligand>
</feature>
<dbReference type="GO" id="GO:0004534">
    <property type="term" value="F:5'-3' RNA exonuclease activity"/>
    <property type="evidence" value="ECO:0007669"/>
    <property type="project" value="UniProtKB-UniRule"/>
</dbReference>
<proteinExistence type="inferred from homology"/>
<evidence type="ECO:0000256" key="11">
    <source>
        <dbReference type="ARBA" id="ARBA00065702"/>
    </source>
</evidence>
<dbReference type="SMART" id="SM00849">
    <property type="entry name" value="Lactamase_B"/>
    <property type="match status" value="1"/>
</dbReference>
<dbReference type="Pfam" id="PF00753">
    <property type="entry name" value="Lactamase_B"/>
    <property type="match status" value="1"/>
</dbReference>
<evidence type="ECO:0000256" key="10">
    <source>
        <dbReference type="ARBA" id="ARBA00022884"/>
    </source>
</evidence>
<keyword evidence="10 12" id="KW-0694">RNA-binding</keyword>
<accession>A0A9P1NHE4</accession>
<feature type="binding site" evidence="16">
    <location>
        <position position="88"/>
    </location>
    <ligand>
        <name>Zn(2+)</name>
        <dbReference type="ChEBI" id="CHEBI:29105"/>
        <label>1</label>
        <note>catalytic</note>
    </ligand>
</feature>
<keyword evidence="5 13" id="KW-0479">Metal-binding</keyword>
<dbReference type="GO" id="GO:0006364">
    <property type="term" value="P:rRNA processing"/>
    <property type="evidence" value="ECO:0007669"/>
    <property type="project" value="UniProtKB-UniRule"/>
</dbReference>
<feature type="binding site" evidence="12 15">
    <location>
        <begin position="376"/>
        <end position="380"/>
    </location>
    <ligand>
        <name>substrate</name>
    </ligand>
</feature>
<evidence type="ECO:0000313" key="19">
    <source>
        <dbReference type="Proteomes" id="UP000006562"/>
    </source>
</evidence>
<feature type="binding site" evidence="16">
    <location>
        <position position="154"/>
    </location>
    <ligand>
        <name>Zn(2+)</name>
        <dbReference type="ChEBI" id="CHEBI:29105"/>
        <label>1</label>
        <note>catalytic</note>
    </ligand>
</feature>
<dbReference type="InterPro" id="IPR036866">
    <property type="entry name" value="RibonucZ/Hydroxyglut_hydro"/>
</dbReference>
<evidence type="ECO:0000256" key="2">
    <source>
        <dbReference type="ARBA" id="ARBA00022490"/>
    </source>
</evidence>
<dbReference type="InterPro" id="IPR030854">
    <property type="entry name" value="RNase_J_bac"/>
</dbReference>
<keyword evidence="4 12" id="KW-0540">Nuclease</keyword>
<dbReference type="EC" id="3.1.-.-" evidence="12 13"/>
<dbReference type="GO" id="GO:0003723">
    <property type="term" value="F:RNA binding"/>
    <property type="evidence" value="ECO:0007669"/>
    <property type="project" value="UniProtKB-UniRule"/>
</dbReference>
<dbReference type="GO" id="GO:0005737">
    <property type="term" value="C:cytoplasm"/>
    <property type="evidence" value="ECO:0007669"/>
    <property type="project" value="UniProtKB-SubCell"/>
</dbReference>
<protein>
    <recommendedName>
        <fullName evidence="12 13">Ribonuclease J</fullName>
        <shortName evidence="12">RNase J</shortName>
        <ecNumber evidence="12 13">3.1.-.-</ecNumber>
    </recommendedName>
</protein>
<dbReference type="InterPro" id="IPR041636">
    <property type="entry name" value="RNase_J_C"/>
</dbReference>
<dbReference type="EMBL" id="FN597644">
    <property type="protein sequence ID" value="CBI42876.1"/>
    <property type="molecule type" value="Genomic_DNA"/>
</dbReference>
<feature type="domain" description="Metallo-beta-lactamase" evidence="17">
    <location>
        <begin position="33"/>
        <end position="228"/>
    </location>
</feature>
<dbReference type="FunFam" id="3.10.20.580:FF:000001">
    <property type="entry name" value="Ribonuclease J"/>
    <property type="match status" value="1"/>
</dbReference>
<dbReference type="InterPro" id="IPR004613">
    <property type="entry name" value="RNase_J"/>
</dbReference>
<feature type="binding site" evidence="15">
    <location>
        <begin position="245"/>
        <end position="247"/>
    </location>
    <ligand>
        <name>substrate</name>
    </ligand>
</feature>